<dbReference type="OrthoDB" id="1451232at2"/>
<gene>
    <name evidence="1" type="ORF">LY01_02150</name>
</gene>
<reference evidence="1 2" key="1">
    <citation type="submission" date="2018-02" db="EMBL/GenBank/DDBJ databases">
        <title>Genomic Encyclopedia of Archaeal and Bacterial Type Strains, Phase II (KMG-II): from individual species to whole genera.</title>
        <authorList>
            <person name="Goeker M."/>
        </authorList>
    </citation>
    <scope>NUCLEOTIDE SEQUENCE [LARGE SCALE GENOMIC DNA]</scope>
    <source>
        <strain evidence="1 2">DSM 16809</strain>
    </source>
</reference>
<dbReference type="EMBL" id="PTJE01000005">
    <property type="protein sequence ID" value="PPK93928.1"/>
    <property type="molecule type" value="Genomic_DNA"/>
</dbReference>
<keyword evidence="2" id="KW-1185">Reference proteome</keyword>
<accession>A0A2S6IIB0</accession>
<evidence type="ECO:0000313" key="2">
    <source>
        <dbReference type="Proteomes" id="UP000239002"/>
    </source>
</evidence>
<evidence type="ECO:0000313" key="1">
    <source>
        <dbReference type="EMBL" id="PPK93928.1"/>
    </source>
</evidence>
<dbReference type="Proteomes" id="UP000239002">
    <property type="component" value="Unassembled WGS sequence"/>
</dbReference>
<organism evidence="1 2">
    <name type="scientific">Nonlabens xylanidelens</name>
    <dbReference type="NCBI Taxonomy" id="191564"/>
    <lineage>
        <taxon>Bacteria</taxon>
        <taxon>Pseudomonadati</taxon>
        <taxon>Bacteroidota</taxon>
        <taxon>Flavobacteriia</taxon>
        <taxon>Flavobacteriales</taxon>
        <taxon>Flavobacteriaceae</taxon>
        <taxon>Nonlabens</taxon>
    </lineage>
</organism>
<dbReference type="AlphaFoldDB" id="A0A2S6IIB0"/>
<sequence>MNFEEALKLKSEKQIKNSSDFKIVCPHFIDDPIGNKKFTDDIPNLKLTDLDAKKYSTNEKYGIMDINVNIFNQYR</sequence>
<name>A0A2S6IIB0_9FLAO</name>
<dbReference type="RefSeq" id="WP_104515831.1">
    <property type="nucleotide sequence ID" value="NZ_MQVW01000002.1"/>
</dbReference>
<protein>
    <submittedName>
        <fullName evidence="1">Uncharacterized protein</fullName>
    </submittedName>
</protein>
<proteinExistence type="predicted"/>
<comment type="caution">
    <text evidence="1">The sequence shown here is derived from an EMBL/GenBank/DDBJ whole genome shotgun (WGS) entry which is preliminary data.</text>
</comment>